<comment type="similarity">
    <text evidence="1">Belongs to the carbon-nitrogen hydrolase superfamily. Nitrilase family.</text>
</comment>
<proteinExistence type="inferred from homology"/>
<feature type="region of interest" description="Disordered" evidence="2">
    <location>
        <begin position="331"/>
        <end position="350"/>
    </location>
</feature>
<dbReference type="EMBL" id="AEJF01000059">
    <property type="protein sequence ID" value="KLU26865.1"/>
    <property type="molecule type" value="Genomic_DNA"/>
</dbReference>
<evidence type="ECO:0000313" key="5">
    <source>
        <dbReference type="Proteomes" id="UP000035963"/>
    </source>
</evidence>
<dbReference type="Gene3D" id="3.60.110.10">
    <property type="entry name" value="Carbon-nitrogen hydrolase"/>
    <property type="match status" value="1"/>
</dbReference>
<evidence type="ECO:0000256" key="2">
    <source>
        <dbReference type="SAM" id="MobiDB-lite"/>
    </source>
</evidence>
<accession>A0A0J1D289</accession>
<feature type="domain" description="CN hydrolase" evidence="3">
    <location>
        <begin position="7"/>
        <end position="287"/>
    </location>
</feature>
<reference evidence="4 5" key="1">
    <citation type="journal article" date="2015" name="Genome Announc.">
        <title>Draft Genome Sequence of Burkholderia sp. Strain PML1(12), an Ectomycorrhizosphere-Inhabiting Bacterium with Effective Mineral-Weathering Ability.</title>
        <authorList>
            <person name="Uroz S."/>
            <person name="Oger P."/>
        </authorList>
    </citation>
    <scope>NUCLEOTIDE SEQUENCE [LARGE SCALE GENOMIC DNA]</scope>
    <source>
        <strain evidence="5">PML1(12)</strain>
    </source>
</reference>
<dbReference type="SUPFAM" id="SSF56317">
    <property type="entry name" value="Carbon-nitrogen hydrolase"/>
    <property type="match status" value="1"/>
</dbReference>
<dbReference type="PANTHER" id="PTHR46044:SF2">
    <property type="entry name" value="CN HYDROLASE DOMAIN-CONTAINING PROTEIN"/>
    <property type="match status" value="1"/>
</dbReference>
<keyword evidence="5" id="KW-1185">Reference proteome</keyword>
<dbReference type="InterPro" id="IPR036526">
    <property type="entry name" value="C-N_Hydrolase_sf"/>
</dbReference>
<dbReference type="InterPro" id="IPR003010">
    <property type="entry name" value="C-N_Hydrolase"/>
</dbReference>
<name>A0A0J1D289_9BURK</name>
<dbReference type="OrthoDB" id="9803803at2"/>
<organism evidence="4 5">
    <name type="scientific">Caballeronia mineralivorans PML1(12)</name>
    <dbReference type="NCBI Taxonomy" id="908627"/>
    <lineage>
        <taxon>Bacteria</taxon>
        <taxon>Pseudomonadati</taxon>
        <taxon>Pseudomonadota</taxon>
        <taxon>Betaproteobacteria</taxon>
        <taxon>Burkholderiales</taxon>
        <taxon>Burkholderiaceae</taxon>
        <taxon>Caballeronia</taxon>
    </lineage>
</organism>
<dbReference type="AlphaFoldDB" id="A0A0J1D289"/>
<sequence length="350" mass="37879">MTRLPDVKVAAIHAAPVFLNRAATVAKAISLIREASRNGAQLIAFPESFIPAFPVWAALWAPIDNHDLFERFAAESLYADGPEIGEIAAEARRCGVFVSMGFSERSHASVGCLWNSNLLIDDRGGILNHHRKLVPTFYEKLVWASGDGAGLQVADTRIGRIGGLICGENTNPLARYTLIAQGEQIHISNWPALWPTRRPAGGGNFNNVAANRLRAGAHSFEAKAFGIVCAGYMDDDMRDFLVQRDPAAAAVLDGSPRAASMFVDPTGAATGDTLSDEEGIAYAQFDLNRCVEPKQFHDVVGYYNRFDVFSLNVNRVRHEPVSWTTPVPVMSPATEDAAPVGEAASLSESR</sequence>
<evidence type="ECO:0000256" key="1">
    <source>
        <dbReference type="ARBA" id="ARBA00008129"/>
    </source>
</evidence>
<dbReference type="RefSeq" id="WP_047846000.1">
    <property type="nucleotide sequence ID" value="NZ_AEJF01000059.1"/>
</dbReference>
<evidence type="ECO:0000313" key="4">
    <source>
        <dbReference type="EMBL" id="KLU26865.1"/>
    </source>
</evidence>
<dbReference type="GO" id="GO:0003824">
    <property type="term" value="F:catalytic activity"/>
    <property type="evidence" value="ECO:0007669"/>
    <property type="project" value="InterPro"/>
</dbReference>
<dbReference type="InterPro" id="IPR044149">
    <property type="entry name" value="Nitrilases_CHs"/>
</dbReference>
<dbReference type="Pfam" id="PF00795">
    <property type="entry name" value="CN_hydrolase"/>
    <property type="match status" value="1"/>
</dbReference>
<dbReference type="Proteomes" id="UP000035963">
    <property type="component" value="Unassembled WGS sequence"/>
</dbReference>
<dbReference type="CDD" id="cd07564">
    <property type="entry name" value="nitrilases_CHs"/>
    <property type="match status" value="1"/>
</dbReference>
<evidence type="ECO:0000259" key="3">
    <source>
        <dbReference type="PROSITE" id="PS50263"/>
    </source>
</evidence>
<comment type="caution">
    <text evidence="4">The sequence shown here is derived from an EMBL/GenBank/DDBJ whole genome shotgun (WGS) entry which is preliminary data.</text>
</comment>
<dbReference type="PANTHER" id="PTHR46044">
    <property type="entry name" value="NITRILASE"/>
    <property type="match status" value="1"/>
</dbReference>
<dbReference type="PATRIC" id="fig|908627.4.peg.1645"/>
<dbReference type="PROSITE" id="PS50263">
    <property type="entry name" value="CN_HYDROLASE"/>
    <property type="match status" value="1"/>
</dbReference>
<protein>
    <submittedName>
        <fullName evidence="4">Aliphatic nitrilase</fullName>
    </submittedName>
</protein>
<gene>
    <name evidence="4" type="ORF">EOS_07430</name>
</gene>